<evidence type="ECO:0000313" key="17">
    <source>
        <dbReference type="Proteomes" id="UP001190640"/>
    </source>
</evidence>
<dbReference type="GO" id="GO:0046872">
    <property type="term" value="F:metal ion binding"/>
    <property type="evidence" value="ECO:0007669"/>
    <property type="project" value="UniProtKB-KW"/>
</dbReference>
<dbReference type="EC" id="3.1.26.5" evidence="5"/>
<evidence type="ECO:0000259" key="16">
    <source>
        <dbReference type="Pfam" id="PF16953"/>
    </source>
</evidence>
<comment type="similarity">
    <text evidence="4">Belongs to the PPR family. P subfamily.</text>
</comment>
<dbReference type="KEGG" id="emc:129324354"/>
<evidence type="ECO:0000256" key="4">
    <source>
        <dbReference type="ARBA" id="ARBA00007626"/>
    </source>
</evidence>
<comment type="catalytic activity">
    <reaction evidence="1">
        <text>Endonucleolytic cleavage of RNA, removing 5'-extranucleotides from tRNA precursor.</text>
        <dbReference type="EC" id="3.1.26.5"/>
    </reaction>
</comment>
<dbReference type="GO" id="GO:0030678">
    <property type="term" value="C:mitochondrial ribonuclease P complex"/>
    <property type="evidence" value="ECO:0007669"/>
    <property type="project" value="TreeGrafter"/>
</dbReference>
<comment type="subcellular location">
    <subcellularLocation>
        <location evidence="3">Mitochondrion</location>
    </subcellularLocation>
</comment>
<dbReference type="Pfam" id="PF16953">
    <property type="entry name" value="PRORP"/>
    <property type="match status" value="1"/>
</dbReference>
<gene>
    <name evidence="18 19" type="primary">PRORP</name>
</gene>
<evidence type="ECO:0000256" key="5">
    <source>
        <dbReference type="ARBA" id="ARBA00012179"/>
    </source>
</evidence>
<dbReference type="Proteomes" id="UP001190640">
    <property type="component" value="Chromosome 2"/>
</dbReference>
<dbReference type="CTD" id="9692"/>
<dbReference type="PANTHER" id="PTHR13547:SF1">
    <property type="entry name" value="MITOCHONDRIAL RIBONUCLEASE P CATALYTIC SUBUNIT"/>
    <property type="match status" value="1"/>
</dbReference>
<keyword evidence="11" id="KW-0460">Magnesium</keyword>
<dbReference type="InterPro" id="IPR011990">
    <property type="entry name" value="TPR-like_helical_dom_sf"/>
</dbReference>
<dbReference type="GO" id="GO:0097745">
    <property type="term" value="P:mitochondrial tRNA 5'-end processing"/>
    <property type="evidence" value="ECO:0007669"/>
    <property type="project" value="TreeGrafter"/>
</dbReference>
<keyword evidence="9" id="KW-0378">Hydrolase</keyword>
<evidence type="ECO:0000256" key="6">
    <source>
        <dbReference type="ARBA" id="ARBA00022694"/>
    </source>
</evidence>
<keyword evidence="17" id="KW-1185">Reference proteome</keyword>
<evidence type="ECO:0000256" key="13">
    <source>
        <dbReference type="ARBA" id="ARBA00023128"/>
    </source>
</evidence>
<keyword evidence="10" id="KW-0862">Zinc</keyword>
<dbReference type="RefSeq" id="XP_054827548.1">
    <property type="nucleotide sequence ID" value="XM_054971573.1"/>
</dbReference>
<dbReference type="InterPro" id="IPR033495">
    <property type="entry name" value="MRPP3_PIN_dom"/>
</dbReference>
<evidence type="ECO:0000256" key="15">
    <source>
        <dbReference type="ARBA" id="ARBA00044559"/>
    </source>
</evidence>
<dbReference type="GO" id="GO:0004526">
    <property type="term" value="F:ribonuclease P activity"/>
    <property type="evidence" value="ECO:0007669"/>
    <property type="project" value="UniProtKB-EC"/>
</dbReference>
<keyword evidence="12" id="KW-0809">Transit peptide</keyword>
<dbReference type="PANTHER" id="PTHR13547">
    <property type="match status" value="1"/>
</dbReference>
<keyword evidence="7" id="KW-0540">Nuclease</keyword>
<evidence type="ECO:0000256" key="3">
    <source>
        <dbReference type="ARBA" id="ARBA00004173"/>
    </source>
</evidence>
<dbReference type="CDD" id="cd18718">
    <property type="entry name" value="PIN_PRORP"/>
    <property type="match status" value="1"/>
</dbReference>
<evidence type="ECO:0000256" key="8">
    <source>
        <dbReference type="ARBA" id="ARBA00022723"/>
    </source>
</evidence>
<accession>A0AA97IXQ8</accession>
<organism evidence="17 18">
    <name type="scientific">Eublepharis macularius</name>
    <name type="common">Leopard gecko</name>
    <name type="synonym">Cyrtodactylus macularius</name>
    <dbReference type="NCBI Taxonomy" id="481883"/>
    <lineage>
        <taxon>Eukaryota</taxon>
        <taxon>Metazoa</taxon>
        <taxon>Chordata</taxon>
        <taxon>Craniata</taxon>
        <taxon>Vertebrata</taxon>
        <taxon>Euteleostomi</taxon>
        <taxon>Lepidosauria</taxon>
        <taxon>Squamata</taxon>
        <taxon>Bifurcata</taxon>
        <taxon>Gekkota</taxon>
        <taxon>Eublepharidae</taxon>
        <taxon>Eublepharinae</taxon>
        <taxon>Eublepharis</taxon>
    </lineage>
</organism>
<reference evidence="18 19" key="1">
    <citation type="submission" date="2025-04" db="UniProtKB">
        <authorList>
            <consortium name="RefSeq"/>
        </authorList>
    </citation>
    <scope>IDENTIFICATION</scope>
    <source>
        <tissue evidence="18 19">Blood</tissue>
    </source>
</reference>
<comment type="cofactor">
    <cofactor evidence="2">
        <name>Mg(2+)</name>
        <dbReference type="ChEBI" id="CHEBI:18420"/>
    </cofactor>
</comment>
<evidence type="ECO:0000256" key="10">
    <source>
        <dbReference type="ARBA" id="ARBA00022833"/>
    </source>
</evidence>
<proteinExistence type="inferred from homology"/>
<keyword evidence="13" id="KW-0496">Mitochondrion</keyword>
<dbReference type="GeneID" id="129324354"/>
<name>A0AA97IXQ8_EUBMA</name>
<evidence type="ECO:0000256" key="9">
    <source>
        <dbReference type="ARBA" id="ARBA00022801"/>
    </source>
</evidence>
<evidence type="ECO:0000313" key="19">
    <source>
        <dbReference type="RefSeq" id="XP_054827548.1"/>
    </source>
</evidence>
<evidence type="ECO:0000256" key="12">
    <source>
        <dbReference type="ARBA" id="ARBA00022946"/>
    </source>
</evidence>
<keyword evidence="6" id="KW-0819">tRNA processing</keyword>
<dbReference type="AlphaFoldDB" id="A0AA97IXQ8"/>
<dbReference type="InterPro" id="IPR031595">
    <property type="entry name" value="PRORP_C"/>
</dbReference>
<dbReference type="RefSeq" id="XP_054827547.1">
    <property type="nucleotide sequence ID" value="XM_054971572.1"/>
</dbReference>
<evidence type="ECO:0000256" key="11">
    <source>
        <dbReference type="ARBA" id="ARBA00022842"/>
    </source>
</evidence>
<dbReference type="GO" id="GO:0001682">
    <property type="term" value="P:tRNA 5'-leader removal"/>
    <property type="evidence" value="ECO:0007669"/>
    <property type="project" value="TreeGrafter"/>
</dbReference>
<protein>
    <recommendedName>
        <fullName evidence="14">Mitochondrial ribonuclease P catalytic subunit</fullName>
        <ecNumber evidence="5">3.1.26.5</ecNumber>
    </recommendedName>
    <alternativeName>
        <fullName evidence="15">Mitochondrial ribonuclease P protein 3</fullName>
    </alternativeName>
</protein>
<evidence type="ECO:0000313" key="18">
    <source>
        <dbReference type="RefSeq" id="XP_054827547.1"/>
    </source>
</evidence>
<dbReference type="Gene3D" id="1.25.40.10">
    <property type="entry name" value="Tetratricopeptide repeat domain"/>
    <property type="match status" value="1"/>
</dbReference>
<evidence type="ECO:0000256" key="7">
    <source>
        <dbReference type="ARBA" id="ARBA00022722"/>
    </source>
</evidence>
<sequence length="597" mass="68623">MALFCQKSNCALLTSLKSYQMFYPVLHLRRLPTVFGYLICTSSSRSAKPVDPKAIYNGTPKIKYREKEDGIRQSRAGKDYSSPRPFNLFAAGASKRRSVAQDPLTDLKKPIASKKMTLCPPEKPLSVEEWGKMIGEFGGTKKFEELMMEQMIIRCSPIDVAKSLLVAVANREGDIGYGLLVKYLALCVSQREVEEIYEIQDIMKTRFKVLETTAYGLLISGLSSSQHWREALSLLEEIKKVMTPSKRNYGDCIKGALINQDINLACELFYEMVAKDLIPNLDTIQAFFDVGKNVKDDQWKTKLIHVLFYLRDNQVYPGEVLMQSINQWFERCNTGFIFCAIFCSLPGENWKGNLTSMKNSGQCPSCNQYLESINLSPEEYNILKEKIIKNVIQGTDTFRKTTPQELEEFQTFVNARPPFDVVIDGLNVARVSYKHNPSQTLLDVVLHLAHQNLRLLVLGRKHMLKRSHHWNPKNIAIMKKKADFFFTENVSEDDPFLLYATLHSGSHCRFVTRDLLRDHKACLPDSLTRRLFFKWQRGHQMVLSEYAPGKRIKFEHVQNYDTVVQTTGSTWHIPYDDSLLERSSYEVPTKWLCLQQK</sequence>
<evidence type="ECO:0000256" key="2">
    <source>
        <dbReference type="ARBA" id="ARBA00001946"/>
    </source>
</evidence>
<dbReference type="Gene3D" id="3.40.50.11980">
    <property type="match status" value="1"/>
</dbReference>
<evidence type="ECO:0000256" key="1">
    <source>
        <dbReference type="ARBA" id="ARBA00000928"/>
    </source>
</evidence>
<evidence type="ECO:0000256" key="14">
    <source>
        <dbReference type="ARBA" id="ARBA00044536"/>
    </source>
</evidence>
<feature type="domain" description="PRORP" evidence="16">
    <location>
        <begin position="357"/>
        <end position="593"/>
    </location>
</feature>
<keyword evidence="8" id="KW-0479">Metal-binding</keyword>